<dbReference type="RefSeq" id="WP_146261683.1">
    <property type="nucleotide sequence ID" value="NZ_SELG01000029.1"/>
</dbReference>
<evidence type="ECO:0000313" key="1">
    <source>
        <dbReference type="EMBL" id="TWP29327.1"/>
    </source>
</evidence>
<dbReference type="EMBL" id="SELH01000015">
    <property type="protein sequence ID" value="TWP29327.1"/>
    <property type="molecule type" value="Genomic_DNA"/>
</dbReference>
<name>A0A563DGR9_9FLAO</name>
<dbReference type="AlphaFoldDB" id="A0A563DGR9"/>
<dbReference type="PROSITE" id="PS51257">
    <property type="entry name" value="PROKAR_LIPOPROTEIN"/>
    <property type="match status" value="1"/>
</dbReference>
<reference evidence="1 2" key="1">
    <citation type="submission" date="2019-02" db="EMBL/GenBank/DDBJ databases">
        <title>Apibacter muscae sp. nov.: a novel member of the house fly microbiota.</title>
        <authorList>
            <person name="Park R."/>
        </authorList>
    </citation>
    <scope>NUCLEOTIDE SEQUENCE [LARGE SCALE GENOMIC DNA]</scope>
    <source>
        <strain evidence="1 2">AL1</strain>
    </source>
</reference>
<evidence type="ECO:0000313" key="2">
    <source>
        <dbReference type="Proteomes" id="UP000319499"/>
    </source>
</evidence>
<proteinExistence type="predicted"/>
<accession>A0A563DGR9</accession>
<dbReference type="Proteomes" id="UP000319499">
    <property type="component" value="Unassembled WGS sequence"/>
</dbReference>
<gene>
    <name evidence="1" type="ORF">ETU09_03665</name>
</gene>
<comment type="caution">
    <text evidence="1">The sequence shown here is derived from an EMBL/GenBank/DDBJ whole genome shotgun (WGS) entry which is preliminary data.</text>
</comment>
<organism evidence="1 2">
    <name type="scientific">Apibacter muscae</name>
    <dbReference type="NCBI Taxonomy" id="2509004"/>
    <lineage>
        <taxon>Bacteria</taxon>
        <taxon>Pseudomonadati</taxon>
        <taxon>Bacteroidota</taxon>
        <taxon>Flavobacteriia</taxon>
        <taxon>Flavobacteriales</taxon>
        <taxon>Weeksellaceae</taxon>
        <taxon>Apibacter</taxon>
    </lineage>
</organism>
<protein>
    <submittedName>
        <fullName evidence="1">Uncharacterized protein</fullName>
    </submittedName>
</protein>
<keyword evidence="2" id="KW-1185">Reference proteome</keyword>
<dbReference type="OrthoDB" id="1453399at2"/>
<sequence length="198" mass="23138">MKINHVLQILLGLIIIIVISCNKAKYYDGDIDPVKTKGYKNENYYSSEKMDSLAVISHINQQKLQEVYDLAILTSEYKSNKDIDTLLLSQLQGYFPSGDTLYYSRIIHNLDSLRAKYVKIELDNFVSNDSLNIIHKDSLQINKSDSIIGKVLFNANFYDKNKRYIYTEKNQANYILKKNPKKFKLEFKFYFSYIGKPE</sequence>